<dbReference type="AlphaFoldDB" id="A0A377D0K0"/>
<accession>A0A377D0K0</accession>
<protein>
    <submittedName>
        <fullName evidence="1">Uncharacterized protein</fullName>
    </submittedName>
</protein>
<name>A0A377D0K0_ECOLX</name>
<organism evidence="1 2">
    <name type="scientific">Escherichia coli</name>
    <dbReference type="NCBI Taxonomy" id="562"/>
    <lineage>
        <taxon>Bacteria</taxon>
        <taxon>Pseudomonadati</taxon>
        <taxon>Pseudomonadota</taxon>
        <taxon>Gammaproteobacteria</taxon>
        <taxon>Enterobacterales</taxon>
        <taxon>Enterobacteriaceae</taxon>
        <taxon>Escherichia</taxon>
    </lineage>
</organism>
<reference evidence="1 2" key="1">
    <citation type="submission" date="2018-06" db="EMBL/GenBank/DDBJ databases">
        <authorList>
            <consortium name="Pathogen Informatics"/>
            <person name="Doyle S."/>
        </authorList>
    </citation>
    <scope>NUCLEOTIDE SEQUENCE [LARGE SCALE GENOMIC DNA]</scope>
    <source>
        <strain evidence="1 2">NCTC7922</strain>
    </source>
</reference>
<gene>
    <name evidence="1" type="ORF">NCTC7922_01464</name>
</gene>
<evidence type="ECO:0000313" key="1">
    <source>
        <dbReference type="EMBL" id="STM10909.1"/>
    </source>
</evidence>
<sequence length="154" mass="17906">MRSGQLLLFCYLRTKNKSAFMHSSSPIFPLLHLYRMLLSKHGHFRLAFKSINSWLNQMNCPSGACIGFWWSEFAKFCIISTDGYSPCFKVYIFPCQRYQLPVTNTRVYSENPQVFCLLMTASLNKTNKFVTGERIWFYLGLFKGARPLNGFPEV</sequence>
<proteinExistence type="predicted"/>
<dbReference type="EMBL" id="UGFC01000005">
    <property type="protein sequence ID" value="STM10909.1"/>
    <property type="molecule type" value="Genomic_DNA"/>
</dbReference>
<dbReference type="Proteomes" id="UP000254174">
    <property type="component" value="Unassembled WGS sequence"/>
</dbReference>
<evidence type="ECO:0000313" key="2">
    <source>
        <dbReference type="Proteomes" id="UP000254174"/>
    </source>
</evidence>